<dbReference type="AlphaFoldDB" id="A0A239L9U3"/>
<keyword evidence="2" id="KW-1185">Reference proteome</keyword>
<evidence type="ECO:0000313" key="2">
    <source>
        <dbReference type="Proteomes" id="UP000198407"/>
    </source>
</evidence>
<organism evidence="1 2">
    <name type="scientific">Pseudomonas japonica</name>
    <dbReference type="NCBI Taxonomy" id="256466"/>
    <lineage>
        <taxon>Bacteria</taxon>
        <taxon>Pseudomonadati</taxon>
        <taxon>Pseudomonadota</taxon>
        <taxon>Gammaproteobacteria</taxon>
        <taxon>Pseudomonadales</taxon>
        <taxon>Pseudomonadaceae</taxon>
        <taxon>Pseudomonas</taxon>
    </lineage>
</organism>
<evidence type="ECO:0000313" key="1">
    <source>
        <dbReference type="EMBL" id="SNT26688.1"/>
    </source>
</evidence>
<dbReference type="EMBL" id="FZOL01000033">
    <property type="protein sequence ID" value="SNT26688.1"/>
    <property type="molecule type" value="Genomic_DNA"/>
</dbReference>
<name>A0A239L9U3_9PSED</name>
<accession>A0A239L9U3</accession>
<protein>
    <submittedName>
        <fullName evidence="1">Uncharacterized protein</fullName>
    </submittedName>
</protein>
<reference evidence="2" key="1">
    <citation type="submission" date="2017-06" db="EMBL/GenBank/DDBJ databases">
        <authorList>
            <person name="Varghese N."/>
            <person name="Submissions S."/>
        </authorList>
    </citation>
    <scope>NUCLEOTIDE SEQUENCE [LARGE SCALE GENOMIC DNA]</scope>
    <source>
        <strain evidence="2">DSM 22348</strain>
    </source>
</reference>
<dbReference type="Proteomes" id="UP000198407">
    <property type="component" value="Unassembled WGS sequence"/>
</dbReference>
<sequence>MPRHLPFSALTTTTTQYGFHPGGYGYGKIAYDF</sequence>
<dbReference type="STRING" id="1215104.GCA_000730585_00596"/>
<gene>
    <name evidence="1" type="ORF">SAMN05444352_13320</name>
</gene>
<proteinExistence type="predicted"/>